<reference evidence="1" key="1">
    <citation type="journal article" date="2014" name="Int. J. Syst. Evol. Microbiol.">
        <title>Complete genome sequence of Corynebacterium casei LMG S-19264T (=DSM 44701T), isolated from a smear-ripened cheese.</title>
        <authorList>
            <consortium name="US DOE Joint Genome Institute (JGI-PGF)"/>
            <person name="Walter F."/>
            <person name="Albersmeier A."/>
            <person name="Kalinowski J."/>
            <person name="Ruckert C."/>
        </authorList>
    </citation>
    <scope>NUCLEOTIDE SEQUENCE</scope>
    <source>
        <strain evidence="1">JCM 4714</strain>
    </source>
</reference>
<dbReference type="EMBL" id="BMVG01000074">
    <property type="protein sequence ID" value="GHE16062.1"/>
    <property type="molecule type" value="Genomic_DNA"/>
</dbReference>
<accession>A0A918YTZ0</accession>
<dbReference type="AlphaFoldDB" id="A0A918YTZ0"/>
<proteinExistence type="predicted"/>
<comment type="caution">
    <text evidence="1">The sequence shown here is derived from an EMBL/GenBank/DDBJ whole genome shotgun (WGS) entry which is preliminary data.</text>
</comment>
<organism evidence="1 2">
    <name type="scientific">Streptomyces alanosinicus</name>
    <dbReference type="NCBI Taxonomy" id="68171"/>
    <lineage>
        <taxon>Bacteria</taxon>
        <taxon>Bacillati</taxon>
        <taxon>Actinomycetota</taxon>
        <taxon>Actinomycetes</taxon>
        <taxon>Kitasatosporales</taxon>
        <taxon>Streptomycetaceae</taxon>
        <taxon>Streptomyces</taxon>
    </lineage>
</organism>
<sequence>MACPTGAVDAGHEGRAYAVPEQEIGVTRWQGCPPLFSDAELVCLAAYGKPWGTGLRLPRKA</sequence>
<keyword evidence="2" id="KW-1185">Reference proteome</keyword>
<reference evidence="1" key="2">
    <citation type="submission" date="2020-09" db="EMBL/GenBank/DDBJ databases">
        <authorList>
            <person name="Sun Q."/>
            <person name="Ohkuma M."/>
        </authorList>
    </citation>
    <scope>NUCLEOTIDE SEQUENCE</scope>
    <source>
        <strain evidence="1">JCM 4714</strain>
    </source>
</reference>
<gene>
    <name evidence="1" type="ORF">GCM10010339_92730</name>
</gene>
<evidence type="ECO:0000313" key="1">
    <source>
        <dbReference type="EMBL" id="GHE16062.1"/>
    </source>
</evidence>
<dbReference type="Proteomes" id="UP000655443">
    <property type="component" value="Unassembled WGS sequence"/>
</dbReference>
<protein>
    <submittedName>
        <fullName evidence="1">Uncharacterized protein</fullName>
    </submittedName>
</protein>
<evidence type="ECO:0000313" key="2">
    <source>
        <dbReference type="Proteomes" id="UP000655443"/>
    </source>
</evidence>
<name>A0A918YTZ0_9ACTN</name>